<evidence type="ECO:0000256" key="4">
    <source>
        <dbReference type="SAM" id="MobiDB-lite"/>
    </source>
</evidence>
<dbReference type="NCBIfam" id="TIGR00621">
    <property type="entry name" value="ssb"/>
    <property type="match status" value="1"/>
</dbReference>
<dbReference type="Pfam" id="PF00436">
    <property type="entry name" value="SSB"/>
    <property type="match status" value="1"/>
</dbReference>
<keyword evidence="2" id="KW-0227">DNA damage</keyword>
<dbReference type="HAMAP" id="MF_00984">
    <property type="entry name" value="SSB"/>
    <property type="match status" value="1"/>
</dbReference>
<keyword evidence="1 2" id="KW-0238">DNA-binding</keyword>
<protein>
    <recommendedName>
        <fullName evidence="2 3">Single-stranded DNA-binding protein</fullName>
        <shortName evidence="2">SSB</shortName>
    </recommendedName>
</protein>
<dbReference type="PROSITE" id="PS50935">
    <property type="entry name" value="SSB"/>
    <property type="match status" value="1"/>
</dbReference>
<dbReference type="EMBL" id="CP071091">
    <property type="protein sequence ID" value="QSQ10902.1"/>
    <property type="molecule type" value="Genomic_DNA"/>
</dbReference>
<dbReference type="GO" id="GO:0003677">
    <property type="term" value="F:DNA binding"/>
    <property type="evidence" value="ECO:0007669"/>
    <property type="project" value="UniProtKB-KW"/>
</dbReference>
<comment type="function">
    <text evidence="2">Plays an important role in DNA replication, recombination and repair. Binds to ssDNA and to an array of partner proteins to recruit them to their sites of action during DNA metabolism.</text>
</comment>
<keyword evidence="2" id="KW-0234">DNA repair</keyword>
<dbReference type="InterPro" id="IPR000424">
    <property type="entry name" value="Primosome_PriB/ssb"/>
</dbReference>
<sequence>MAGGVNKVILIGNLGADPEVRFTPGGQAVANFRIATSESWNDKNGQKQERTEWHRIVVWGKLAELCGEYLKKGRQCYVEGRLQTREWTDKENRKNYTTEVVANAVTFLGGRDAGDGMGGGGGGGGGRRQFGGQQQRGGMEGDYGQPPPMDDGMGGGGGGGGNNEDDIPF</sequence>
<keyword evidence="6" id="KW-1185">Reference proteome</keyword>
<feature type="region of interest" description="Disordered" evidence="4">
    <location>
        <begin position="112"/>
        <end position="169"/>
    </location>
</feature>
<dbReference type="InterPro" id="IPR011344">
    <property type="entry name" value="ssDNA-bd"/>
</dbReference>
<keyword evidence="2" id="KW-0233">DNA recombination</keyword>
<accession>A0ABX7MWU0</accession>
<organism evidence="5 6">
    <name type="scientific">Myxococcus landrumensis</name>
    <dbReference type="NCBI Taxonomy" id="2813577"/>
    <lineage>
        <taxon>Bacteria</taxon>
        <taxon>Pseudomonadati</taxon>
        <taxon>Myxococcota</taxon>
        <taxon>Myxococcia</taxon>
        <taxon>Myxococcales</taxon>
        <taxon>Cystobacterineae</taxon>
        <taxon>Myxococcaceae</taxon>
        <taxon>Myxococcus</taxon>
    </lineage>
</organism>
<evidence type="ECO:0000256" key="1">
    <source>
        <dbReference type="ARBA" id="ARBA00023125"/>
    </source>
</evidence>
<dbReference type="Gene3D" id="2.40.50.140">
    <property type="entry name" value="Nucleic acid-binding proteins"/>
    <property type="match status" value="1"/>
</dbReference>
<name>A0ABX7MWU0_9BACT</name>
<dbReference type="PANTHER" id="PTHR10302:SF27">
    <property type="entry name" value="SINGLE-STRANDED DNA-BINDING PROTEIN"/>
    <property type="match status" value="1"/>
</dbReference>
<evidence type="ECO:0000313" key="5">
    <source>
        <dbReference type="EMBL" id="QSQ10902.1"/>
    </source>
</evidence>
<keyword evidence="2" id="KW-0235">DNA replication</keyword>
<evidence type="ECO:0000256" key="2">
    <source>
        <dbReference type="HAMAP-Rule" id="MF_00984"/>
    </source>
</evidence>
<dbReference type="PANTHER" id="PTHR10302">
    <property type="entry name" value="SINGLE-STRANDED DNA-BINDING PROTEIN"/>
    <property type="match status" value="1"/>
</dbReference>
<proteinExistence type="inferred from homology"/>
<gene>
    <name evidence="5" type="ORF">JY572_20965</name>
</gene>
<dbReference type="InterPro" id="IPR012340">
    <property type="entry name" value="NA-bd_OB-fold"/>
</dbReference>
<feature type="short sequence motif" description="Important for interaction with partner proteins" evidence="2">
    <location>
        <begin position="164"/>
        <end position="169"/>
    </location>
</feature>
<evidence type="ECO:0000313" key="6">
    <source>
        <dbReference type="Proteomes" id="UP000663090"/>
    </source>
</evidence>
<reference evidence="5 6" key="1">
    <citation type="submission" date="2021-02" db="EMBL/GenBank/DDBJ databases">
        <title>De Novo genome assembly of isolated myxobacteria.</title>
        <authorList>
            <person name="Stevens D.C."/>
        </authorList>
    </citation>
    <scope>NUCLEOTIDE SEQUENCE [LARGE SCALE GENOMIC DNA]</scope>
    <source>
        <strain evidence="5 6">SCHIC003</strain>
    </source>
</reference>
<dbReference type="Proteomes" id="UP000663090">
    <property type="component" value="Chromosome"/>
</dbReference>
<dbReference type="CDD" id="cd04496">
    <property type="entry name" value="SSB_OBF"/>
    <property type="match status" value="1"/>
</dbReference>
<comment type="caution">
    <text evidence="2">Lacks conserved residue(s) required for the propagation of feature annotation.</text>
</comment>
<dbReference type="RefSeq" id="WP_206712662.1">
    <property type="nucleotide sequence ID" value="NZ_CP071091.1"/>
</dbReference>
<dbReference type="SUPFAM" id="SSF50249">
    <property type="entry name" value="Nucleic acid-binding proteins"/>
    <property type="match status" value="1"/>
</dbReference>
<comment type="subunit">
    <text evidence="2">Homotetramer.</text>
</comment>
<evidence type="ECO:0000256" key="3">
    <source>
        <dbReference type="RuleBase" id="RU000524"/>
    </source>
</evidence>
<feature type="compositionally biased region" description="Gly residues" evidence="4">
    <location>
        <begin position="115"/>
        <end position="141"/>
    </location>
</feature>
<feature type="compositionally biased region" description="Gly residues" evidence="4">
    <location>
        <begin position="152"/>
        <end position="162"/>
    </location>
</feature>